<dbReference type="RefSeq" id="WP_270044572.1">
    <property type="nucleotide sequence ID" value="NZ_JAPDOD010000045.1"/>
</dbReference>
<comment type="caution">
    <text evidence="2">The sequence shown here is derived from an EMBL/GenBank/DDBJ whole genome shotgun (WGS) entry which is preliminary data.</text>
</comment>
<dbReference type="InterPro" id="IPR011251">
    <property type="entry name" value="Luciferase-like_dom"/>
</dbReference>
<dbReference type="Pfam" id="PF00296">
    <property type="entry name" value="Bac_luciferase"/>
    <property type="match status" value="1"/>
</dbReference>
<dbReference type="EMBL" id="JAPDOD010000045">
    <property type="protein sequence ID" value="MDA0165314.1"/>
    <property type="molecule type" value="Genomic_DNA"/>
</dbReference>
<dbReference type="GO" id="GO:0016705">
    <property type="term" value="F:oxidoreductase activity, acting on paired donors, with incorporation or reduction of molecular oxygen"/>
    <property type="evidence" value="ECO:0007669"/>
    <property type="project" value="InterPro"/>
</dbReference>
<evidence type="ECO:0000313" key="2">
    <source>
        <dbReference type="EMBL" id="MDA0165314.1"/>
    </source>
</evidence>
<accession>A0A9X3S450</accession>
<evidence type="ECO:0000259" key="1">
    <source>
        <dbReference type="Pfam" id="PF00296"/>
    </source>
</evidence>
<name>A0A9X3S450_9ACTN</name>
<evidence type="ECO:0000313" key="3">
    <source>
        <dbReference type="Proteomes" id="UP001149140"/>
    </source>
</evidence>
<protein>
    <submittedName>
        <fullName evidence="2">TIGR03620 family F420-dependent LLM class oxidoreductase</fullName>
    </submittedName>
</protein>
<dbReference type="InterPro" id="IPR019922">
    <property type="entry name" value="Lucif-like_OxRdatse_MSMEG_4141"/>
</dbReference>
<feature type="domain" description="Luciferase-like" evidence="1">
    <location>
        <begin position="19"/>
        <end position="117"/>
    </location>
</feature>
<sequence length="273" mass="29374">MWNGRVGVWSRELRFSRDREDARDAAAELEELGYAALWIPDVGGDVFGACEELLAATRSIPLLTGILNIWMHDAAEVAARSAALGERFTLGLGASHEAVIGERYAKPLSAMRAYLDELDVLGSGDRLLAALGPKMLELSRTRAAGAHPYLVPVEHTRQAREILGPDRALAVEQGVVLAPDRAAARAHVAAYLELPNYVANLRRLGYGDADFAGGGSDALVDALVAWGDEEAIAERVRAQLEAGADHVCIQVIDAVDDTPPRDAWRRIAPALIV</sequence>
<reference evidence="2" key="1">
    <citation type="submission" date="2022-10" db="EMBL/GenBank/DDBJ databases">
        <title>The WGS of Solirubrobacter ginsenosidimutans DSM 21036.</title>
        <authorList>
            <person name="Jiang Z."/>
        </authorList>
    </citation>
    <scope>NUCLEOTIDE SEQUENCE</scope>
    <source>
        <strain evidence="2">DSM 21036</strain>
    </source>
</reference>
<proteinExistence type="predicted"/>
<dbReference type="Gene3D" id="3.20.20.30">
    <property type="entry name" value="Luciferase-like domain"/>
    <property type="match status" value="2"/>
</dbReference>
<dbReference type="NCBIfam" id="TIGR03620">
    <property type="entry name" value="F420_MSMEG_4141"/>
    <property type="match status" value="1"/>
</dbReference>
<dbReference type="Proteomes" id="UP001149140">
    <property type="component" value="Unassembled WGS sequence"/>
</dbReference>
<dbReference type="InterPro" id="IPR036661">
    <property type="entry name" value="Luciferase-like_sf"/>
</dbReference>
<organism evidence="2 3">
    <name type="scientific">Solirubrobacter ginsenosidimutans</name>
    <dbReference type="NCBI Taxonomy" id="490573"/>
    <lineage>
        <taxon>Bacteria</taxon>
        <taxon>Bacillati</taxon>
        <taxon>Actinomycetota</taxon>
        <taxon>Thermoleophilia</taxon>
        <taxon>Solirubrobacterales</taxon>
        <taxon>Solirubrobacteraceae</taxon>
        <taxon>Solirubrobacter</taxon>
    </lineage>
</organism>
<dbReference type="AlphaFoldDB" id="A0A9X3S450"/>
<gene>
    <name evidence="2" type="ORF">OM076_33910</name>
</gene>
<keyword evidence="3" id="KW-1185">Reference proteome</keyword>
<dbReference type="SUPFAM" id="SSF51679">
    <property type="entry name" value="Bacterial luciferase-like"/>
    <property type="match status" value="1"/>
</dbReference>